<comment type="caution">
    <text evidence="7">The sequence shown here is derived from an EMBL/GenBank/DDBJ whole genome shotgun (WGS) entry which is preliminary data.</text>
</comment>
<dbReference type="SUPFAM" id="SSF54523">
    <property type="entry name" value="Pili subunits"/>
    <property type="match status" value="1"/>
</dbReference>
<dbReference type="PROSITE" id="PS00409">
    <property type="entry name" value="PROKAR_NTER_METHYL"/>
    <property type="match status" value="1"/>
</dbReference>
<name>A0A6I1HT56_9BURK</name>
<keyword evidence="2" id="KW-0488">Methylation</keyword>
<reference evidence="7 8" key="1">
    <citation type="submission" date="2019-10" db="EMBL/GenBank/DDBJ databases">
        <title>Three novel species isolated from a subtropical stream in China.</title>
        <authorList>
            <person name="Lu H."/>
        </authorList>
    </citation>
    <scope>NUCLEOTIDE SEQUENCE [LARGE SCALE GENOMIC DNA]</scope>
    <source>
        <strain evidence="7 8">FT13W</strain>
    </source>
</reference>
<comment type="subcellular location">
    <subcellularLocation>
        <location evidence="1">Membrane</location>
        <topology evidence="1">Single-pass membrane protein</topology>
    </subcellularLocation>
</comment>
<evidence type="ECO:0000256" key="6">
    <source>
        <dbReference type="SAM" id="Phobius"/>
    </source>
</evidence>
<organism evidence="7 8">
    <name type="scientific">Janthinobacterium violaceinigrum</name>
    <dbReference type="NCBI Taxonomy" id="2654252"/>
    <lineage>
        <taxon>Bacteria</taxon>
        <taxon>Pseudomonadati</taxon>
        <taxon>Pseudomonadota</taxon>
        <taxon>Betaproteobacteria</taxon>
        <taxon>Burkholderiales</taxon>
        <taxon>Oxalobacteraceae</taxon>
        <taxon>Janthinobacterium</taxon>
    </lineage>
</organism>
<gene>
    <name evidence="7" type="ORF">GCN75_23955</name>
</gene>
<keyword evidence="8" id="KW-1185">Reference proteome</keyword>
<proteinExistence type="predicted"/>
<evidence type="ECO:0000256" key="2">
    <source>
        <dbReference type="ARBA" id="ARBA00022481"/>
    </source>
</evidence>
<dbReference type="Gene3D" id="3.30.700.10">
    <property type="entry name" value="Glycoprotein, Type 4 Pilin"/>
    <property type="match status" value="1"/>
</dbReference>
<dbReference type="PANTHER" id="PTHR30093">
    <property type="entry name" value="GENERAL SECRETION PATHWAY PROTEIN G"/>
    <property type="match status" value="1"/>
</dbReference>
<evidence type="ECO:0000313" key="7">
    <source>
        <dbReference type="EMBL" id="KAB8061342.1"/>
    </source>
</evidence>
<dbReference type="NCBIfam" id="TIGR02532">
    <property type="entry name" value="IV_pilin_GFxxxE"/>
    <property type="match status" value="1"/>
</dbReference>
<dbReference type="Pfam" id="PF07963">
    <property type="entry name" value="N_methyl"/>
    <property type="match status" value="1"/>
</dbReference>
<keyword evidence="5 6" id="KW-0472">Membrane</keyword>
<dbReference type="EMBL" id="WFLI01000038">
    <property type="protein sequence ID" value="KAB8061342.1"/>
    <property type="molecule type" value="Genomic_DNA"/>
</dbReference>
<dbReference type="AlphaFoldDB" id="A0A6I1HT56"/>
<evidence type="ECO:0000313" key="8">
    <source>
        <dbReference type="Proteomes" id="UP000468717"/>
    </source>
</evidence>
<sequence length="153" mass="15078">MKSGAQAGFTLIELVVVIVILGILAATAIPKFIDMSTDARVAKMNAATGAIKAGSALYHAQWLVSGSPADAQNAATVTMEGKAVTGKFGYPTADAAGIGEAAGIAAPDYTIGSTGGFSVTPDATRTGCVVTYPAPTAAGAPVVVNAATTTTCK</sequence>
<dbReference type="PANTHER" id="PTHR30093:SF44">
    <property type="entry name" value="TYPE II SECRETION SYSTEM CORE PROTEIN G"/>
    <property type="match status" value="1"/>
</dbReference>
<evidence type="ECO:0000256" key="4">
    <source>
        <dbReference type="ARBA" id="ARBA00022989"/>
    </source>
</evidence>
<dbReference type="Proteomes" id="UP000468717">
    <property type="component" value="Unassembled WGS sequence"/>
</dbReference>
<feature type="transmembrane region" description="Helical" evidence="6">
    <location>
        <begin position="6"/>
        <end position="29"/>
    </location>
</feature>
<evidence type="ECO:0000256" key="1">
    <source>
        <dbReference type="ARBA" id="ARBA00004167"/>
    </source>
</evidence>
<accession>A0A6I1HT56</accession>
<dbReference type="GO" id="GO:0016020">
    <property type="term" value="C:membrane"/>
    <property type="evidence" value="ECO:0007669"/>
    <property type="project" value="UniProtKB-SubCell"/>
</dbReference>
<evidence type="ECO:0000256" key="5">
    <source>
        <dbReference type="ARBA" id="ARBA00023136"/>
    </source>
</evidence>
<protein>
    <submittedName>
        <fullName evidence="7">Prepilin-type N-terminal cleavage/methylation domain-containing protein</fullName>
    </submittedName>
</protein>
<dbReference type="InterPro" id="IPR012902">
    <property type="entry name" value="N_methyl_site"/>
</dbReference>
<evidence type="ECO:0000256" key="3">
    <source>
        <dbReference type="ARBA" id="ARBA00022692"/>
    </source>
</evidence>
<keyword evidence="3 6" id="KW-0812">Transmembrane</keyword>
<dbReference type="InterPro" id="IPR045584">
    <property type="entry name" value="Pilin-like"/>
</dbReference>
<keyword evidence="4 6" id="KW-1133">Transmembrane helix</keyword>